<dbReference type="RefSeq" id="WP_159664680.1">
    <property type="nucleotide sequence ID" value="NZ_WUUS01000003.1"/>
</dbReference>
<feature type="region of interest" description="Disordered" evidence="1">
    <location>
        <begin position="212"/>
        <end position="234"/>
    </location>
</feature>
<evidence type="ECO:0000256" key="1">
    <source>
        <dbReference type="SAM" id="MobiDB-lite"/>
    </source>
</evidence>
<reference evidence="2 3" key="1">
    <citation type="submission" date="2019-12" db="EMBL/GenBank/DDBJ databases">
        <title>Isolation and characterization of three novel carbon monoxide-oxidizing members of Halobacteria from salione crusts and soils.</title>
        <authorList>
            <person name="Myers M.R."/>
            <person name="King G.M."/>
        </authorList>
    </citation>
    <scope>NUCLEOTIDE SEQUENCE [LARGE SCALE GENOMIC DNA]</scope>
    <source>
        <strain evidence="2 3">WSA2</strain>
    </source>
</reference>
<evidence type="ECO:0000313" key="2">
    <source>
        <dbReference type="EMBL" id="MXR40991.1"/>
    </source>
</evidence>
<name>A0A6B0SWE8_9EURY</name>
<dbReference type="EMBL" id="WUUS01000003">
    <property type="protein sequence ID" value="MXR40991.1"/>
    <property type="molecule type" value="Genomic_DNA"/>
</dbReference>
<comment type="caution">
    <text evidence="2">The sequence shown here is derived from an EMBL/GenBank/DDBJ whole genome shotgun (WGS) entry which is preliminary data.</text>
</comment>
<gene>
    <name evidence="2" type="ORF">GRX01_06500</name>
</gene>
<dbReference type="OrthoDB" id="351388at2157"/>
<protein>
    <submittedName>
        <fullName evidence="2">Uncharacterized protein</fullName>
    </submittedName>
</protein>
<dbReference type="AlphaFoldDB" id="A0A6B0SWE8"/>
<proteinExistence type="predicted"/>
<keyword evidence="3" id="KW-1185">Reference proteome</keyword>
<dbReference type="InterPro" id="IPR013783">
    <property type="entry name" value="Ig-like_fold"/>
</dbReference>
<evidence type="ECO:0000313" key="3">
    <source>
        <dbReference type="Proteomes" id="UP000437065"/>
    </source>
</evidence>
<organism evidence="2 3">
    <name type="scientific">Halobaculum saliterrae</name>
    <dbReference type="NCBI Taxonomy" id="2073113"/>
    <lineage>
        <taxon>Archaea</taxon>
        <taxon>Methanobacteriati</taxon>
        <taxon>Methanobacteriota</taxon>
        <taxon>Stenosarchaea group</taxon>
        <taxon>Halobacteria</taxon>
        <taxon>Halobacteriales</taxon>
        <taxon>Haloferacaceae</taxon>
        <taxon>Halobaculum</taxon>
    </lineage>
</organism>
<accession>A0A6B0SWE8</accession>
<feature type="region of interest" description="Disordered" evidence="1">
    <location>
        <begin position="147"/>
        <end position="173"/>
    </location>
</feature>
<dbReference type="Proteomes" id="UP000437065">
    <property type="component" value="Unassembled WGS sequence"/>
</dbReference>
<sequence length="264" mass="27162">MPLSRRATLLKLGSAAAVATGVAAGVTGTGAYTSVRGDRGVDVSVADGTGGLVGIVPQGPVKKNSRDPLVELTNNTDRSLTITVALADCAAGTLYDNDGESGCSVSITLGAGNSQFIDVVASTTGTIGFSVDVEGPSLSLAADRSVEAESGNSPGAVRIQKPSKDKDFGARANKNEWTAKADVRDDDGDGDLDRVEFEVTEGDSGGTLVASRTVSTPPTRYKENVTLSPDDPTYDIRRGQQYTLVVRAYDVDGNVATATVQTTA</sequence>
<feature type="compositionally biased region" description="Basic and acidic residues" evidence="1">
    <location>
        <begin position="162"/>
        <end position="173"/>
    </location>
</feature>
<dbReference type="Gene3D" id="2.60.40.10">
    <property type="entry name" value="Immunoglobulins"/>
    <property type="match status" value="1"/>
</dbReference>